<keyword evidence="3" id="KW-0170">Cobalt</keyword>
<dbReference type="SUPFAM" id="SSF47644">
    <property type="entry name" value="Methionine synthase domain"/>
    <property type="match status" value="1"/>
</dbReference>
<dbReference type="PANTHER" id="PTHR45833:SF1">
    <property type="entry name" value="METHIONINE SYNTHASE"/>
    <property type="match status" value="1"/>
</dbReference>
<accession>X1M9F0</accession>
<feature type="domain" description="B12-binding" evidence="4">
    <location>
        <begin position="88"/>
        <end position="193"/>
    </location>
</feature>
<dbReference type="SUPFAM" id="SSF52242">
    <property type="entry name" value="Cobalamin (vitamin B12)-binding domain"/>
    <property type="match status" value="1"/>
</dbReference>
<dbReference type="InterPro" id="IPR050554">
    <property type="entry name" value="Met_Synthase/Corrinoid"/>
</dbReference>
<evidence type="ECO:0000313" key="6">
    <source>
        <dbReference type="EMBL" id="GAI11330.1"/>
    </source>
</evidence>
<evidence type="ECO:0008006" key="7">
    <source>
        <dbReference type="Google" id="ProtNLM"/>
    </source>
</evidence>
<feature type="domain" description="B12-binding N-terminal" evidence="5">
    <location>
        <begin position="1"/>
        <end position="88"/>
    </location>
</feature>
<evidence type="ECO:0000259" key="4">
    <source>
        <dbReference type="PROSITE" id="PS51332"/>
    </source>
</evidence>
<sequence length="193" mass="20441">MFDVSLLSKAIEEGNRDKSVQLTTEALSAGASPLNIITHGLQAGMGTVGEKFSSGEYFLPDMLMAARAMNACLEVLKPLLAKTGIPTIGKVVIGTVEGDMHDIGKNVVATFLKGSGFEVFDLGLNVSDKKFVDEVREKKADILGLSALLTTTMPFMSRIIKTLDEAGLRSNVKVIVGGAPVTQDYASYIGASL</sequence>
<name>X1M9F0_9ZZZZ</name>
<dbReference type="FunFam" id="3.40.50.280:FF:000003">
    <property type="entry name" value="Dimethylamine methyltransferase corrinoid protein"/>
    <property type="match status" value="1"/>
</dbReference>
<dbReference type="GO" id="GO:0050667">
    <property type="term" value="P:homocysteine metabolic process"/>
    <property type="evidence" value="ECO:0007669"/>
    <property type="project" value="TreeGrafter"/>
</dbReference>
<dbReference type="Gene3D" id="1.10.1240.10">
    <property type="entry name" value="Methionine synthase domain"/>
    <property type="match status" value="1"/>
</dbReference>
<dbReference type="Pfam" id="PF02607">
    <property type="entry name" value="B12-binding_2"/>
    <property type="match status" value="1"/>
</dbReference>
<dbReference type="Pfam" id="PF02310">
    <property type="entry name" value="B12-binding"/>
    <property type="match status" value="1"/>
</dbReference>
<dbReference type="EMBL" id="BARV01010364">
    <property type="protein sequence ID" value="GAI11330.1"/>
    <property type="molecule type" value="Genomic_DNA"/>
</dbReference>
<organism evidence="6">
    <name type="scientific">marine sediment metagenome</name>
    <dbReference type="NCBI Taxonomy" id="412755"/>
    <lineage>
        <taxon>unclassified sequences</taxon>
        <taxon>metagenomes</taxon>
        <taxon>ecological metagenomes</taxon>
    </lineage>
</organism>
<dbReference type="InterPro" id="IPR003759">
    <property type="entry name" value="Cbl-bd_cap"/>
</dbReference>
<dbReference type="GO" id="GO:0046872">
    <property type="term" value="F:metal ion binding"/>
    <property type="evidence" value="ECO:0007669"/>
    <property type="project" value="UniProtKB-KW"/>
</dbReference>
<dbReference type="Gene3D" id="3.40.50.280">
    <property type="entry name" value="Cobalamin-binding domain"/>
    <property type="match status" value="1"/>
</dbReference>
<proteinExistence type="inferred from homology"/>
<keyword evidence="2" id="KW-0479">Metal-binding</keyword>
<dbReference type="InterPro" id="IPR036724">
    <property type="entry name" value="Cobalamin-bd_sf"/>
</dbReference>
<dbReference type="GO" id="GO:0031419">
    <property type="term" value="F:cobalamin binding"/>
    <property type="evidence" value="ECO:0007669"/>
    <property type="project" value="InterPro"/>
</dbReference>
<dbReference type="PROSITE" id="PS51332">
    <property type="entry name" value="B12_BINDING"/>
    <property type="match status" value="1"/>
</dbReference>
<dbReference type="InterPro" id="IPR036594">
    <property type="entry name" value="Meth_synthase_dom"/>
</dbReference>
<evidence type="ECO:0000259" key="5">
    <source>
        <dbReference type="PROSITE" id="PS51337"/>
    </source>
</evidence>
<dbReference type="PROSITE" id="PS51337">
    <property type="entry name" value="B12_BINDING_NTER"/>
    <property type="match status" value="1"/>
</dbReference>
<dbReference type="AlphaFoldDB" id="X1M9F0"/>
<comment type="caution">
    <text evidence="6">The sequence shown here is derived from an EMBL/GenBank/DDBJ whole genome shotgun (WGS) entry which is preliminary data.</text>
</comment>
<comment type="similarity">
    <text evidence="1">Belongs to the methylamine corrinoid protein family.</text>
</comment>
<dbReference type="InterPro" id="IPR006158">
    <property type="entry name" value="Cobalamin-bd"/>
</dbReference>
<dbReference type="GO" id="GO:0046653">
    <property type="term" value="P:tetrahydrofolate metabolic process"/>
    <property type="evidence" value="ECO:0007669"/>
    <property type="project" value="TreeGrafter"/>
</dbReference>
<dbReference type="SMART" id="SM01018">
    <property type="entry name" value="B12-binding_2"/>
    <property type="match status" value="1"/>
</dbReference>
<dbReference type="GO" id="GO:0005829">
    <property type="term" value="C:cytosol"/>
    <property type="evidence" value="ECO:0007669"/>
    <property type="project" value="TreeGrafter"/>
</dbReference>
<protein>
    <recommendedName>
        <fullName evidence="7">B12-binding domain-containing protein</fullName>
    </recommendedName>
</protein>
<evidence type="ECO:0000256" key="2">
    <source>
        <dbReference type="ARBA" id="ARBA00022723"/>
    </source>
</evidence>
<reference evidence="6" key="1">
    <citation type="journal article" date="2014" name="Front. Microbiol.">
        <title>High frequency of phylogenetically diverse reductive dehalogenase-homologous genes in deep subseafloor sedimentary metagenomes.</title>
        <authorList>
            <person name="Kawai M."/>
            <person name="Futagami T."/>
            <person name="Toyoda A."/>
            <person name="Takaki Y."/>
            <person name="Nishi S."/>
            <person name="Hori S."/>
            <person name="Arai W."/>
            <person name="Tsubouchi T."/>
            <person name="Morono Y."/>
            <person name="Uchiyama I."/>
            <person name="Ito T."/>
            <person name="Fujiyama A."/>
            <person name="Inagaki F."/>
            <person name="Takami H."/>
        </authorList>
    </citation>
    <scope>NUCLEOTIDE SEQUENCE</scope>
    <source>
        <strain evidence="6">Expedition CK06-06</strain>
    </source>
</reference>
<dbReference type="CDD" id="cd02070">
    <property type="entry name" value="corrinoid_protein_B12-BD"/>
    <property type="match status" value="1"/>
</dbReference>
<dbReference type="GO" id="GO:0008705">
    <property type="term" value="F:methionine synthase activity"/>
    <property type="evidence" value="ECO:0007669"/>
    <property type="project" value="TreeGrafter"/>
</dbReference>
<dbReference type="PANTHER" id="PTHR45833">
    <property type="entry name" value="METHIONINE SYNTHASE"/>
    <property type="match status" value="1"/>
</dbReference>
<evidence type="ECO:0000256" key="3">
    <source>
        <dbReference type="ARBA" id="ARBA00023285"/>
    </source>
</evidence>
<evidence type="ECO:0000256" key="1">
    <source>
        <dbReference type="ARBA" id="ARBA00010854"/>
    </source>
</evidence>
<gene>
    <name evidence="6" type="ORF">S06H3_20083</name>
</gene>